<keyword evidence="3" id="KW-1185">Reference proteome</keyword>
<evidence type="ECO:0000313" key="2">
    <source>
        <dbReference type="EMBL" id="GFO14761.1"/>
    </source>
</evidence>
<dbReference type="AlphaFoldDB" id="A0AAV4B7H9"/>
<protein>
    <submittedName>
        <fullName evidence="2">Peptidase m20 domain-containing protein 2</fullName>
    </submittedName>
</protein>
<gene>
    <name evidence="2" type="ORF">PoB_004126600</name>
</gene>
<organism evidence="2 3">
    <name type="scientific">Plakobranchus ocellatus</name>
    <dbReference type="NCBI Taxonomy" id="259542"/>
    <lineage>
        <taxon>Eukaryota</taxon>
        <taxon>Metazoa</taxon>
        <taxon>Spiralia</taxon>
        <taxon>Lophotrochozoa</taxon>
        <taxon>Mollusca</taxon>
        <taxon>Gastropoda</taxon>
        <taxon>Heterobranchia</taxon>
        <taxon>Euthyneura</taxon>
        <taxon>Panpulmonata</taxon>
        <taxon>Sacoglossa</taxon>
        <taxon>Placobranchoidea</taxon>
        <taxon>Plakobranchidae</taxon>
        <taxon>Plakobranchus</taxon>
    </lineage>
</organism>
<dbReference type="Proteomes" id="UP000735302">
    <property type="component" value="Unassembled WGS sequence"/>
</dbReference>
<dbReference type="PANTHER" id="PTHR37162">
    <property type="entry name" value="HAT FAMILY DIMERISATION DOMAINCONTAINING PROTEIN-RELATED"/>
    <property type="match status" value="1"/>
</dbReference>
<feature type="region of interest" description="Disordered" evidence="1">
    <location>
        <begin position="1"/>
        <end position="21"/>
    </location>
</feature>
<sequence length="424" mass="47543">MPNTDLPLESRPNSKQPSPLKVSNNAVLRAEVIWTMRTISVHSSARSSDDVGNVFRDMFPVSKIAESFQCSRTKLGYLATFGIAPAIKSSILNSVKDSPYYDVMFDESHNEDLDKKQLDLHTDIDENNLIKSKFVDSYFLGQAKAVDLNKPILNLIEEISNKNVMQLSMDGRNVNWKVHRDVSSELEKETGQSLLNIGSCGLHVVHNSFRHGSEKSGWVLGEFLQDLYNLFKKAPARKDDYFNAAGESTSKLPLKFCGHRWLENVPAAERALEIWPFVLLYIKAVRKREASEPSCKSYQTIVEKESDQLFTAKLHSFIFLAKILRPFLEKFQKDAPLAPFLVPSLLAVVKRLNSLILTQEAVAGIKDAADLSLPKDLPSSSFKKESEVSLGHQAELTLDKVKTKVSALKIKTLSKASLLVSKKY</sequence>
<dbReference type="EMBL" id="BLXT01004580">
    <property type="protein sequence ID" value="GFO14761.1"/>
    <property type="molecule type" value="Genomic_DNA"/>
</dbReference>
<accession>A0AAV4B7H9</accession>
<dbReference type="PANTHER" id="PTHR37162:SF11">
    <property type="match status" value="1"/>
</dbReference>
<evidence type="ECO:0000256" key="1">
    <source>
        <dbReference type="SAM" id="MobiDB-lite"/>
    </source>
</evidence>
<feature type="compositionally biased region" description="Polar residues" evidence="1">
    <location>
        <begin position="11"/>
        <end position="21"/>
    </location>
</feature>
<comment type="caution">
    <text evidence="2">The sequence shown here is derived from an EMBL/GenBank/DDBJ whole genome shotgun (WGS) entry which is preliminary data.</text>
</comment>
<evidence type="ECO:0000313" key="3">
    <source>
        <dbReference type="Proteomes" id="UP000735302"/>
    </source>
</evidence>
<proteinExistence type="predicted"/>
<reference evidence="2 3" key="1">
    <citation type="journal article" date="2021" name="Elife">
        <title>Chloroplast acquisition without the gene transfer in kleptoplastic sea slugs, Plakobranchus ocellatus.</title>
        <authorList>
            <person name="Maeda T."/>
            <person name="Takahashi S."/>
            <person name="Yoshida T."/>
            <person name="Shimamura S."/>
            <person name="Takaki Y."/>
            <person name="Nagai Y."/>
            <person name="Toyoda A."/>
            <person name="Suzuki Y."/>
            <person name="Arimoto A."/>
            <person name="Ishii H."/>
            <person name="Satoh N."/>
            <person name="Nishiyama T."/>
            <person name="Hasebe M."/>
            <person name="Maruyama T."/>
            <person name="Minagawa J."/>
            <person name="Obokata J."/>
            <person name="Shigenobu S."/>
        </authorList>
    </citation>
    <scope>NUCLEOTIDE SEQUENCE [LARGE SCALE GENOMIC DNA]</scope>
</reference>
<name>A0AAV4B7H9_9GAST</name>